<keyword evidence="1" id="KW-1133">Transmembrane helix</keyword>
<evidence type="ECO:0000313" key="3">
    <source>
        <dbReference type="EMBL" id="MFC0863696.1"/>
    </source>
</evidence>
<proteinExistence type="predicted"/>
<feature type="domain" description="Microcin J25-processing protein McjB C-terminal" evidence="2">
    <location>
        <begin position="23"/>
        <end position="128"/>
    </location>
</feature>
<dbReference type="RefSeq" id="WP_394301836.1">
    <property type="nucleotide sequence ID" value="NZ_JBHMQT010000033.1"/>
</dbReference>
<keyword evidence="1" id="KW-0812">Transmembrane</keyword>
<comment type="caution">
    <text evidence="3">The sequence shown here is derived from an EMBL/GenBank/DDBJ whole genome shotgun (WGS) entry which is preliminary data.</text>
</comment>
<dbReference type="InterPro" id="IPR053521">
    <property type="entry name" value="McjB-like"/>
</dbReference>
<evidence type="ECO:0000313" key="4">
    <source>
        <dbReference type="Proteomes" id="UP001589870"/>
    </source>
</evidence>
<dbReference type="EMBL" id="JBHMQT010000033">
    <property type="protein sequence ID" value="MFC0863696.1"/>
    <property type="molecule type" value="Genomic_DNA"/>
</dbReference>
<accession>A0ABV6U8Q0</accession>
<dbReference type="Proteomes" id="UP001589870">
    <property type="component" value="Unassembled WGS sequence"/>
</dbReference>
<dbReference type="Pfam" id="PF13471">
    <property type="entry name" value="Transglut_core3"/>
    <property type="match status" value="1"/>
</dbReference>
<keyword evidence="1" id="KW-0472">Membrane</keyword>
<evidence type="ECO:0000259" key="2">
    <source>
        <dbReference type="Pfam" id="PF13471"/>
    </source>
</evidence>
<protein>
    <submittedName>
        <fullName evidence="3">Lasso peptide biosynthesis B2 protein</fullName>
    </submittedName>
</protein>
<name>A0ABV6U8Q0_9ACTN</name>
<keyword evidence="4" id="KW-1185">Reference proteome</keyword>
<reference evidence="3 4" key="1">
    <citation type="submission" date="2024-09" db="EMBL/GenBank/DDBJ databases">
        <authorList>
            <person name="Sun Q."/>
            <person name="Mori K."/>
        </authorList>
    </citation>
    <scope>NUCLEOTIDE SEQUENCE [LARGE SCALE GENOMIC DNA]</scope>
    <source>
        <strain evidence="3 4">TBRC 1851</strain>
    </source>
</reference>
<organism evidence="3 4">
    <name type="scientific">Sphaerimonospora cavernae</name>
    <dbReference type="NCBI Taxonomy" id="1740611"/>
    <lineage>
        <taxon>Bacteria</taxon>
        <taxon>Bacillati</taxon>
        <taxon>Actinomycetota</taxon>
        <taxon>Actinomycetes</taxon>
        <taxon>Streptosporangiales</taxon>
        <taxon>Streptosporangiaceae</taxon>
        <taxon>Sphaerimonospora</taxon>
    </lineage>
</organism>
<gene>
    <name evidence="3" type="ORF">ACFHYQ_15440</name>
</gene>
<evidence type="ECO:0000256" key="1">
    <source>
        <dbReference type="SAM" id="Phobius"/>
    </source>
</evidence>
<dbReference type="NCBIfam" id="NF033537">
    <property type="entry name" value="lasso_biosyn_B2"/>
    <property type="match status" value="1"/>
</dbReference>
<feature type="transmembrane region" description="Helical" evidence="1">
    <location>
        <begin position="20"/>
        <end position="37"/>
    </location>
</feature>
<sequence>MSSHMALPAATPRLPVVDRLIALAAFAAAVLLLRLPFERTTRVAAWVKRRCRRPATPEEAETTAAAARWAGQWFPGRAACLEHSLTAVLAAACKRRAVDWCIGGRMSPYAAHAWIETDAGPAGEPENPDRPYLLLLRI</sequence>
<dbReference type="InterPro" id="IPR032708">
    <property type="entry name" value="McjB_C"/>
</dbReference>